<reference evidence="3" key="1">
    <citation type="submission" date="2021-02" db="EMBL/GenBank/DDBJ databases">
        <authorList>
            <person name="Dougan E. K."/>
            <person name="Rhodes N."/>
            <person name="Thang M."/>
            <person name="Chan C."/>
        </authorList>
    </citation>
    <scope>NUCLEOTIDE SEQUENCE</scope>
</reference>
<dbReference type="InterPro" id="IPR016166">
    <property type="entry name" value="FAD-bd_PCMH"/>
</dbReference>
<evidence type="ECO:0000259" key="2">
    <source>
        <dbReference type="PROSITE" id="PS51387"/>
    </source>
</evidence>
<dbReference type="SUPFAM" id="SSF51679">
    <property type="entry name" value="Bacterial luciferase-like"/>
    <property type="match status" value="1"/>
</dbReference>
<dbReference type="SUPFAM" id="SSF53474">
    <property type="entry name" value="alpha/beta-Hydrolases"/>
    <property type="match status" value="1"/>
</dbReference>
<dbReference type="Gene3D" id="3.30.43.10">
    <property type="entry name" value="Uridine Diphospho-n-acetylenolpyruvylglucosamine Reductase, domain 2"/>
    <property type="match status" value="1"/>
</dbReference>
<dbReference type="GO" id="GO:0003885">
    <property type="term" value="F:D-arabinono-1,4-lactone oxidase activity"/>
    <property type="evidence" value="ECO:0007669"/>
    <property type="project" value="InterPro"/>
</dbReference>
<dbReference type="InterPro" id="IPR029058">
    <property type="entry name" value="AB_hydrolase_fold"/>
</dbReference>
<dbReference type="NCBIfam" id="TIGR03857">
    <property type="entry name" value="F420_MSMEG_2249"/>
    <property type="match status" value="1"/>
</dbReference>
<dbReference type="InterPro" id="IPR021440">
    <property type="entry name" value="DUF3089"/>
</dbReference>
<evidence type="ECO:0000256" key="1">
    <source>
        <dbReference type="ARBA" id="ARBA00023002"/>
    </source>
</evidence>
<gene>
    <name evidence="3" type="ORF">SPIL2461_LOCUS11467</name>
</gene>
<comment type="caution">
    <text evidence="3">The sequence shown here is derived from an EMBL/GenBank/DDBJ whole genome shotgun (WGS) entry which is preliminary data.</text>
</comment>
<dbReference type="InterPro" id="IPR036318">
    <property type="entry name" value="FAD-bd_PCMH-like_sf"/>
</dbReference>
<evidence type="ECO:0000313" key="3">
    <source>
        <dbReference type="EMBL" id="CAE7460118.1"/>
    </source>
</evidence>
<dbReference type="Pfam" id="PF01565">
    <property type="entry name" value="FAD_binding_4"/>
    <property type="match status" value="1"/>
</dbReference>
<dbReference type="Proteomes" id="UP000649617">
    <property type="component" value="Unassembled WGS sequence"/>
</dbReference>
<dbReference type="InterPro" id="IPR036661">
    <property type="entry name" value="Luciferase-like_sf"/>
</dbReference>
<dbReference type="GO" id="GO:0016705">
    <property type="term" value="F:oxidoreductase activity, acting on paired donors, with incorporation or reduction of molecular oxygen"/>
    <property type="evidence" value="ECO:0007669"/>
    <property type="project" value="InterPro"/>
</dbReference>
<dbReference type="InterPro" id="IPR016169">
    <property type="entry name" value="FAD-bd_PCMH_sub2"/>
</dbReference>
<dbReference type="GO" id="GO:0071949">
    <property type="term" value="F:FAD binding"/>
    <property type="evidence" value="ECO:0007669"/>
    <property type="project" value="InterPro"/>
</dbReference>
<organism evidence="3 4">
    <name type="scientific">Symbiodinium pilosum</name>
    <name type="common">Dinoflagellate</name>
    <dbReference type="NCBI Taxonomy" id="2952"/>
    <lineage>
        <taxon>Eukaryota</taxon>
        <taxon>Sar</taxon>
        <taxon>Alveolata</taxon>
        <taxon>Dinophyceae</taxon>
        <taxon>Suessiales</taxon>
        <taxon>Symbiodiniaceae</taxon>
        <taxon>Symbiodinium</taxon>
    </lineage>
</organism>
<dbReference type="CDD" id="cd01097">
    <property type="entry name" value="Tetrahydromethanopterin_reductase"/>
    <property type="match status" value="1"/>
</dbReference>
<dbReference type="InterPro" id="IPR011251">
    <property type="entry name" value="Luciferase-like_dom"/>
</dbReference>
<dbReference type="Pfam" id="PF04030">
    <property type="entry name" value="ALO"/>
    <property type="match status" value="1"/>
</dbReference>
<dbReference type="PANTHER" id="PTHR43762:SF1">
    <property type="entry name" value="D-ARABINONO-1,4-LACTONE OXIDASE"/>
    <property type="match status" value="1"/>
</dbReference>
<dbReference type="InterPro" id="IPR006094">
    <property type="entry name" value="Oxid_FAD_bind_N"/>
</dbReference>
<dbReference type="SUPFAM" id="SSF56176">
    <property type="entry name" value="FAD-binding/transporter-associated domain-like"/>
    <property type="match status" value="1"/>
</dbReference>
<dbReference type="InterPro" id="IPR010031">
    <property type="entry name" value="FAD_lactone_oxidase-like"/>
</dbReference>
<dbReference type="InterPro" id="IPR007173">
    <property type="entry name" value="ALO_C"/>
</dbReference>
<sequence>MNWQNWSGKLRAKPNRIAFLRSEADAAALAKQADANGHQIRVAGATHSHSPLVVSDDIVADPQGLTGIFDIDQTAKTAWVGAGTRIYALGQPLHAAGLALTNQGDIDQQAICGATATGTHGTGTRLKNLSSTVIGARIALASGELIECGPAHNAELWQASRLHLGAFGIITRLHIQLEEAYRLKEHSWTANLADTLAHFAEDAATHRHHEFFWYPHTDEARGKSIDRTEEPAQYPLGDEGERCAWSYEVLPNHRPHKHTEMEYSVPFENGPSCMHDIQQLLQTDFPDVRWPVEYRTLAADDVWLSTAYERPSVTISVHEDISQDDENYFRACEEIFLHYQGRPHWGKVNYLNREQLAGQHSRWSDWWRVRDAEALGIGNVMLSERSDYKEIAAICGACAAVTDNIYIGTSGTNLNTRHPVVTASMGSTLNSLSEGRFALGLAKGVNLRWKAWGLKTPTFAREAEFIDLMRRLWRGETVVGHDGALGKFGALSLAPYVSEDIPILYVGFGPRSLRHAGSVYDGAHLHTFMSDQALSNAVQQFREGEAEAGKTVGKGKLWSVLATACDVPEEKYLKFIIARLATYLQIPGYGDMLVAVNNWDPEILQTFRTHKAVTSVGGAIDSVASTQQIAEVAKLIPEHWRPAAVGDAKTCAQRWVDQFTAGADGIIIHASTPEEFAPVLAEYKKISALKKFLLSAAVIIVVTMIAAYIFRQPLMMALVGSQIKPEQVFSPDSVPAAPDYSADQSWASLPTLTDPADDLPEGVSVMPTDVAVFFVHPTSFISKKGWNQPLSDEDANWVVDQRILRHQASVFNGCCDVYAPRYRQATFFAFLDNSSSSQQALKLAYDDVDEAFSEFLTRIGPSTPFIIAGHSQGTRHATQLLDARIADTPLLDRMVAAYLIGFSVSHEQLGDVPACDTPTDVHCAIGWNAMEGSGSGAFGDTDNLLCTNPLTWRVDEEYADNSLNTGAIGYPTYGRGKPDEDVTAMNVEVGVADAQCEGGQLAVHNLKSDAFPSRMLGNSMHVYDYSLFHMNMRTNLRERISAFLGR</sequence>
<dbReference type="Gene3D" id="3.30.70.2520">
    <property type="match status" value="1"/>
</dbReference>
<dbReference type="InterPro" id="IPR016167">
    <property type="entry name" value="FAD-bd_PCMH_sub1"/>
</dbReference>
<dbReference type="EMBL" id="CAJNIZ010022224">
    <property type="protein sequence ID" value="CAE7460118.1"/>
    <property type="molecule type" value="Genomic_DNA"/>
</dbReference>
<dbReference type="AlphaFoldDB" id="A0A812RYE6"/>
<dbReference type="Pfam" id="PF00296">
    <property type="entry name" value="Bac_luciferase"/>
    <property type="match status" value="1"/>
</dbReference>
<dbReference type="Gene3D" id="3.20.20.30">
    <property type="entry name" value="Luciferase-like domain"/>
    <property type="match status" value="1"/>
</dbReference>
<dbReference type="OrthoDB" id="610608at2759"/>
<dbReference type="GO" id="GO:0016020">
    <property type="term" value="C:membrane"/>
    <property type="evidence" value="ECO:0007669"/>
    <property type="project" value="InterPro"/>
</dbReference>
<dbReference type="PROSITE" id="PS51387">
    <property type="entry name" value="FAD_PCMH"/>
    <property type="match status" value="1"/>
</dbReference>
<accession>A0A812RYE6</accession>
<keyword evidence="1" id="KW-0560">Oxidoreductase</keyword>
<dbReference type="Gene3D" id="3.30.465.10">
    <property type="match status" value="1"/>
</dbReference>
<protein>
    <recommendedName>
        <fullName evidence="2">FAD-binding PCMH-type domain-containing protein</fullName>
    </recommendedName>
</protein>
<proteinExistence type="predicted"/>
<name>A0A812RYE6_SYMPI</name>
<feature type="domain" description="FAD-binding PCMH-type" evidence="2">
    <location>
        <begin position="10"/>
        <end position="180"/>
    </location>
</feature>
<evidence type="ECO:0000313" key="4">
    <source>
        <dbReference type="Proteomes" id="UP000649617"/>
    </source>
</evidence>
<dbReference type="PANTHER" id="PTHR43762">
    <property type="entry name" value="L-GULONOLACTONE OXIDASE"/>
    <property type="match status" value="1"/>
</dbReference>
<dbReference type="InterPro" id="IPR022378">
    <property type="entry name" value="F420_OxRdatse_MSMEG2249_pred"/>
</dbReference>
<dbReference type="Pfam" id="PF11288">
    <property type="entry name" value="DUF3089"/>
    <property type="match status" value="1"/>
</dbReference>
<keyword evidence="4" id="KW-1185">Reference proteome</keyword>